<dbReference type="Proteomes" id="UP000199382">
    <property type="component" value="Unassembled WGS sequence"/>
</dbReference>
<dbReference type="InterPro" id="IPR036709">
    <property type="entry name" value="Autotransporte_beta_dom_sf"/>
</dbReference>
<dbReference type="AlphaFoldDB" id="A0A1G9F9Z1"/>
<evidence type="ECO:0000313" key="2">
    <source>
        <dbReference type="Proteomes" id="UP000199382"/>
    </source>
</evidence>
<accession>A0A1G9F9Z1</accession>
<proteinExistence type="predicted"/>
<dbReference type="RefSeq" id="WP_068316627.1">
    <property type="nucleotide sequence ID" value="NZ_FNEK01000056.1"/>
</dbReference>
<dbReference type="STRING" id="571298.SAMN04488026_105620"/>
<dbReference type="EMBL" id="FNEK01000056">
    <property type="protein sequence ID" value="SDK85043.1"/>
    <property type="molecule type" value="Genomic_DNA"/>
</dbReference>
<name>A0A1G9F9Z1_9RHOB</name>
<keyword evidence="2" id="KW-1185">Reference proteome</keyword>
<organism evidence="1 2">
    <name type="scientific">Aliiruegeria lutimaris</name>
    <dbReference type="NCBI Taxonomy" id="571298"/>
    <lineage>
        <taxon>Bacteria</taxon>
        <taxon>Pseudomonadati</taxon>
        <taxon>Pseudomonadota</taxon>
        <taxon>Alphaproteobacteria</taxon>
        <taxon>Rhodobacterales</taxon>
        <taxon>Roseobacteraceae</taxon>
        <taxon>Aliiruegeria</taxon>
    </lineage>
</organism>
<gene>
    <name evidence="1" type="ORF">SAMN04488026_105620</name>
</gene>
<dbReference type="SUPFAM" id="SSF103515">
    <property type="entry name" value="Autotransporter"/>
    <property type="match status" value="1"/>
</dbReference>
<reference evidence="1 2" key="1">
    <citation type="submission" date="2016-10" db="EMBL/GenBank/DDBJ databases">
        <authorList>
            <person name="de Groot N.N."/>
        </authorList>
    </citation>
    <scope>NUCLEOTIDE SEQUENCE [LARGE SCALE GENOMIC DNA]</scope>
    <source>
        <strain evidence="1 2">DSM 25294</strain>
    </source>
</reference>
<evidence type="ECO:0000313" key="1">
    <source>
        <dbReference type="EMBL" id="SDK85043.1"/>
    </source>
</evidence>
<sequence>MREMTEPSLHSGAAVVALALVTGFPSLAQETQSAAEVEDLTFAPRFTEAEGTPSGILPQLGVLLRLPEGLQLRNPSSPSPPEEPIPYDRVFPLLGEKTINRGYALPLPVGVTLLGVNNIQEQHLSNLAVTLAKGSDPSKDDLKETPFVSFDNVRSYTRSKQLKADLWVLPFLNLFAAVGKLDGEVDLDVMLDLADIGPLPPGAGLPDDITLDFTASIDAVTTTVGAIAVYGIGAWWGSLNASHTITVSSNSETDIKSTTAGLRLGRRFEFGNGHMVSPYAGASYLDVDTVIEGVYSLEDAFDDGDALNIRYRVRQENVHKYSAIFGLNMGFRNGTAVQAEYNRNGGGDERVVLSATYRF</sequence>
<protein>
    <submittedName>
        <fullName evidence="1">Uncharacterized protein</fullName>
    </submittedName>
</protein>
<dbReference type="OrthoDB" id="7593840at2"/>